<dbReference type="InterPro" id="IPR007202">
    <property type="entry name" value="4Fe-4S_dom"/>
</dbReference>
<evidence type="ECO:0000256" key="4">
    <source>
        <dbReference type="ARBA" id="ARBA00023014"/>
    </source>
</evidence>
<dbReference type="GO" id="GO:0006777">
    <property type="term" value="P:Mo-molybdopterin cofactor biosynthetic process"/>
    <property type="evidence" value="ECO:0007669"/>
    <property type="project" value="InterPro"/>
</dbReference>
<reference evidence="6 7" key="1">
    <citation type="journal article" date="2019" name="Nat. Microbiol.">
        <title>Wide diversity of methane and short-chain alkane metabolisms in uncultured archaea.</title>
        <authorList>
            <person name="Borrel G."/>
            <person name="Adam P.S."/>
            <person name="McKay L.J."/>
            <person name="Chen L.X."/>
            <person name="Sierra-Garcia I.N."/>
            <person name="Sieber C.M."/>
            <person name="Letourneur Q."/>
            <person name="Ghozlane A."/>
            <person name="Andersen G.L."/>
            <person name="Li W.J."/>
            <person name="Hallam S.J."/>
            <person name="Muyzer G."/>
            <person name="de Oliveira V.M."/>
            <person name="Inskeep W.P."/>
            <person name="Banfield J.F."/>
            <person name="Gribaldo S."/>
        </authorList>
    </citation>
    <scope>NUCLEOTIDE SEQUENCE [LARGE SCALE GENOMIC DNA]</scope>
    <source>
        <strain evidence="6">NM1a</strain>
    </source>
</reference>
<sequence length="219" mass="24516">MAIIGFIGRSNSEKTSMIVSIAHRLMEKGFKVATIKHIAGAEVKTMDNAGVSVIVGSSDKETIIILKRSLNFIDTVNLVEHMSSPNVILVEGFNDEDNLKIALDNINAKNIVLEGDNKEEILNYIIQEIEIERIYKKLPRLNCLKCGLDCKKMAECIYKGDASLNECIYLSDIKDIKIIMNDEEIPMGKLVRELTKNTLIGLLSSLNNIEKLELVYKNS</sequence>
<dbReference type="Proteomes" id="UP000317158">
    <property type="component" value="Unassembled WGS sequence"/>
</dbReference>
<protein>
    <recommendedName>
        <fullName evidence="5">4Fe-4S domain-containing protein</fullName>
    </recommendedName>
</protein>
<evidence type="ECO:0000256" key="2">
    <source>
        <dbReference type="ARBA" id="ARBA00022723"/>
    </source>
</evidence>
<dbReference type="InterPro" id="IPR052539">
    <property type="entry name" value="MGD_biosynthesis_adapter"/>
</dbReference>
<evidence type="ECO:0000313" key="7">
    <source>
        <dbReference type="Proteomes" id="UP000317158"/>
    </source>
</evidence>
<dbReference type="PROSITE" id="PS51656">
    <property type="entry name" value="4FE4S"/>
    <property type="match status" value="1"/>
</dbReference>
<keyword evidence="1" id="KW-0004">4Fe-4S</keyword>
<dbReference type="GO" id="GO:0005525">
    <property type="term" value="F:GTP binding"/>
    <property type="evidence" value="ECO:0007669"/>
    <property type="project" value="InterPro"/>
</dbReference>
<keyword evidence="2" id="KW-0479">Metal-binding</keyword>
<dbReference type="PANTHER" id="PTHR40072:SF1">
    <property type="entry name" value="MOLYBDOPTERIN-GUANINE DINUCLEOTIDE BIOSYNTHESIS ADAPTER PROTEIN"/>
    <property type="match status" value="1"/>
</dbReference>
<accession>A0A520KQM4</accession>
<dbReference type="InterPro" id="IPR004435">
    <property type="entry name" value="MobB_dom"/>
</dbReference>
<dbReference type="InterPro" id="IPR027417">
    <property type="entry name" value="P-loop_NTPase"/>
</dbReference>
<evidence type="ECO:0000313" key="6">
    <source>
        <dbReference type="EMBL" id="RZN63853.1"/>
    </source>
</evidence>
<dbReference type="GO" id="GO:0046872">
    <property type="term" value="F:metal ion binding"/>
    <property type="evidence" value="ECO:0007669"/>
    <property type="project" value="UniProtKB-KW"/>
</dbReference>
<name>A0A520KQM4_METT2</name>
<dbReference type="Pfam" id="PF04060">
    <property type="entry name" value="FeS"/>
    <property type="match status" value="1"/>
</dbReference>
<keyword evidence="3" id="KW-0408">Iron</keyword>
<dbReference type="Gene3D" id="3.40.50.300">
    <property type="entry name" value="P-loop containing nucleotide triphosphate hydrolases"/>
    <property type="match status" value="1"/>
</dbReference>
<evidence type="ECO:0000259" key="5">
    <source>
        <dbReference type="PROSITE" id="PS51656"/>
    </source>
</evidence>
<evidence type="ECO:0000256" key="3">
    <source>
        <dbReference type="ARBA" id="ARBA00023004"/>
    </source>
</evidence>
<organism evidence="6 7">
    <name type="scientific">Methanoliparum thermophilum</name>
    <dbReference type="NCBI Taxonomy" id="2491083"/>
    <lineage>
        <taxon>Archaea</taxon>
        <taxon>Methanobacteriati</taxon>
        <taxon>Methanobacteriota</taxon>
        <taxon>Candidatus Methanoliparia</taxon>
        <taxon>Candidatus Methanoliparales</taxon>
        <taxon>Candidatus Methanoliparaceae</taxon>
        <taxon>Candidatus Methanoliparum</taxon>
    </lineage>
</organism>
<gene>
    <name evidence="6" type="ORF">EF806_06375</name>
</gene>
<dbReference type="AlphaFoldDB" id="A0A520KQM4"/>
<dbReference type="Pfam" id="PF03205">
    <property type="entry name" value="MobB"/>
    <property type="match status" value="1"/>
</dbReference>
<evidence type="ECO:0000256" key="1">
    <source>
        <dbReference type="ARBA" id="ARBA00022485"/>
    </source>
</evidence>
<keyword evidence="4" id="KW-0411">Iron-sulfur</keyword>
<proteinExistence type="predicted"/>
<feature type="domain" description="4Fe-4S" evidence="5">
    <location>
        <begin position="124"/>
        <end position="187"/>
    </location>
</feature>
<dbReference type="EMBL" id="RXIF01000012">
    <property type="protein sequence ID" value="RZN63853.1"/>
    <property type="molecule type" value="Genomic_DNA"/>
</dbReference>
<dbReference type="SUPFAM" id="SSF52540">
    <property type="entry name" value="P-loop containing nucleoside triphosphate hydrolases"/>
    <property type="match status" value="1"/>
</dbReference>
<comment type="caution">
    <text evidence="6">The sequence shown here is derived from an EMBL/GenBank/DDBJ whole genome shotgun (WGS) entry which is preliminary data.</text>
</comment>
<dbReference type="PANTHER" id="PTHR40072">
    <property type="entry name" value="MOLYBDOPTERIN-GUANINE DINUCLEOTIDE BIOSYNTHESIS ADAPTER PROTEIN-RELATED"/>
    <property type="match status" value="1"/>
</dbReference>
<dbReference type="GO" id="GO:0051539">
    <property type="term" value="F:4 iron, 4 sulfur cluster binding"/>
    <property type="evidence" value="ECO:0007669"/>
    <property type="project" value="UniProtKB-KW"/>
</dbReference>